<gene>
    <name evidence="2" type="ORF">IEQ34_012044</name>
</gene>
<reference evidence="2 3" key="1">
    <citation type="journal article" date="2021" name="Hortic Res">
        <title>Chromosome-scale assembly of the Dendrobium chrysotoxum genome enhances the understanding of orchid evolution.</title>
        <authorList>
            <person name="Zhang Y."/>
            <person name="Zhang G.Q."/>
            <person name="Zhang D."/>
            <person name="Liu X.D."/>
            <person name="Xu X.Y."/>
            <person name="Sun W.H."/>
            <person name="Yu X."/>
            <person name="Zhu X."/>
            <person name="Wang Z.W."/>
            <person name="Zhao X."/>
            <person name="Zhong W.Y."/>
            <person name="Chen H."/>
            <person name="Yin W.L."/>
            <person name="Huang T."/>
            <person name="Niu S.C."/>
            <person name="Liu Z.J."/>
        </authorList>
    </citation>
    <scope>NUCLEOTIDE SEQUENCE [LARGE SCALE GENOMIC DNA]</scope>
    <source>
        <strain evidence="2">Lindl</strain>
    </source>
</reference>
<comment type="caution">
    <text evidence="2">The sequence shown here is derived from an EMBL/GenBank/DDBJ whole genome shotgun (WGS) entry which is preliminary data.</text>
</comment>
<feature type="region of interest" description="Disordered" evidence="1">
    <location>
        <begin position="169"/>
        <end position="208"/>
    </location>
</feature>
<feature type="compositionally biased region" description="Polar residues" evidence="1">
    <location>
        <begin position="169"/>
        <end position="197"/>
    </location>
</feature>
<protein>
    <submittedName>
        <fullName evidence="2">Uncharacterized protein</fullName>
    </submittedName>
</protein>
<dbReference type="AlphaFoldDB" id="A0AAV7GVF3"/>
<proteinExistence type="predicted"/>
<dbReference type="EMBL" id="JAGFBR010000011">
    <property type="protein sequence ID" value="KAH0459230.1"/>
    <property type="molecule type" value="Genomic_DNA"/>
</dbReference>
<organism evidence="2 3">
    <name type="scientific">Dendrobium chrysotoxum</name>
    <name type="common">Orchid</name>
    <dbReference type="NCBI Taxonomy" id="161865"/>
    <lineage>
        <taxon>Eukaryota</taxon>
        <taxon>Viridiplantae</taxon>
        <taxon>Streptophyta</taxon>
        <taxon>Embryophyta</taxon>
        <taxon>Tracheophyta</taxon>
        <taxon>Spermatophyta</taxon>
        <taxon>Magnoliopsida</taxon>
        <taxon>Liliopsida</taxon>
        <taxon>Asparagales</taxon>
        <taxon>Orchidaceae</taxon>
        <taxon>Epidendroideae</taxon>
        <taxon>Malaxideae</taxon>
        <taxon>Dendrobiinae</taxon>
        <taxon>Dendrobium</taxon>
    </lineage>
</organism>
<dbReference type="Proteomes" id="UP000775213">
    <property type="component" value="Unassembled WGS sequence"/>
</dbReference>
<evidence type="ECO:0000256" key="1">
    <source>
        <dbReference type="SAM" id="MobiDB-lite"/>
    </source>
</evidence>
<name>A0AAV7GVF3_DENCH</name>
<keyword evidence="3" id="KW-1185">Reference proteome</keyword>
<evidence type="ECO:0000313" key="2">
    <source>
        <dbReference type="EMBL" id="KAH0459230.1"/>
    </source>
</evidence>
<sequence>MQPDDHFSGGADRAGRIETKTIRLLGLITSGSRGTAAWMELARFTGISSPRAHVFHCCFTSELQTPLCSVSFLLQFVLQAAPDSLSLYNSTFRSNPARPALHSLVRRSLSPKQLTIYLIRSQVSPPNLTPEHWDKLLVHLLHLPELFLSYSRLQHPSLLIQPPSSFSHVKGSLSDQSSPVKSQLPTSQPPTQAQYSPDLNARPNRAFPPNFIPKPISSRSAQVLSNLDPAEMAEFPEEPSRILVARSYVTGLAITRGWGKAGIQ</sequence>
<evidence type="ECO:0000313" key="3">
    <source>
        <dbReference type="Proteomes" id="UP000775213"/>
    </source>
</evidence>
<accession>A0AAV7GVF3</accession>